<protein>
    <submittedName>
        <fullName evidence="1">Uncharacterized protein</fullName>
    </submittedName>
</protein>
<evidence type="ECO:0000313" key="2">
    <source>
        <dbReference type="Proteomes" id="UP001234989"/>
    </source>
</evidence>
<proteinExistence type="predicted"/>
<dbReference type="EMBL" id="CP133612">
    <property type="protein sequence ID" value="WMV06963.1"/>
    <property type="molecule type" value="Genomic_DNA"/>
</dbReference>
<dbReference type="Proteomes" id="UP001234989">
    <property type="component" value="Chromosome 1"/>
</dbReference>
<sequence>ARYNVQLKKQHTLLSLSRSCRSGYRPNSCSYNRISPLKIQSDPTFAGFDLEFDGLGLNVSVQLR</sequence>
<feature type="non-terminal residue" evidence="1">
    <location>
        <position position="1"/>
    </location>
</feature>
<name>A0AAF0PLG0_SOLVR</name>
<gene>
    <name evidence="1" type="ORF">MTR67_000348</name>
</gene>
<organism evidence="1 2">
    <name type="scientific">Solanum verrucosum</name>
    <dbReference type="NCBI Taxonomy" id="315347"/>
    <lineage>
        <taxon>Eukaryota</taxon>
        <taxon>Viridiplantae</taxon>
        <taxon>Streptophyta</taxon>
        <taxon>Embryophyta</taxon>
        <taxon>Tracheophyta</taxon>
        <taxon>Spermatophyta</taxon>
        <taxon>Magnoliopsida</taxon>
        <taxon>eudicotyledons</taxon>
        <taxon>Gunneridae</taxon>
        <taxon>Pentapetalae</taxon>
        <taxon>asterids</taxon>
        <taxon>lamiids</taxon>
        <taxon>Solanales</taxon>
        <taxon>Solanaceae</taxon>
        <taxon>Solanoideae</taxon>
        <taxon>Solaneae</taxon>
        <taxon>Solanum</taxon>
    </lineage>
</organism>
<keyword evidence="2" id="KW-1185">Reference proteome</keyword>
<dbReference type="AlphaFoldDB" id="A0AAF0PLG0"/>
<accession>A0AAF0PLG0</accession>
<reference evidence="1" key="1">
    <citation type="submission" date="2023-08" db="EMBL/GenBank/DDBJ databases">
        <title>A de novo genome assembly of Solanum verrucosum Schlechtendal, a Mexican diploid species geographically isolated from the other diploid A-genome species in potato relatives.</title>
        <authorList>
            <person name="Hosaka K."/>
        </authorList>
    </citation>
    <scope>NUCLEOTIDE SEQUENCE</scope>
    <source>
        <tissue evidence="1">Young leaves</tissue>
    </source>
</reference>
<evidence type="ECO:0000313" key="1">
    <source>
        <dbReference type="EMBL" id="WMV06963.1"/>
    </source>
</evidence>